<dbReference type="GO" id="GO:0005886">
    <property type="term" value="C:plasma membrane"/>
    <property type="evidence" value="ECO:0007669"/>
    <property type="project" value="UniProtKB-SubCell"/>
</dbReference>
<feature type="transmembrane region" description="Helical" evidence="12">
    <location>
        <begin position="408"/>
        <end position="430"/>
    </location>
</feature>
<evidence type="ECO:0000256" key="1">
    <source>
        <dbReference type="ARBA" id="ARBA00004651"/>
    </source>
</evidence>
<feature type="transmembrane region" description="Helical" evidence="12">
    <location>
        <begin position="277"/>
        <end position="302"/>
    </location>
</feature>
<evidence type="ECO:0000256" key="3">
    <source>
        <dbReference type="ARBA" id="ARBA00022448"/>
    </source>
</evidence>
<evidence type="ECO:0000256" key="11">
    <source>
        <dbReference type="RuleBase" id="RU362091"/>
    </source>
</evidence>
<evidence type="ECO:0000256" key="2">
    <source>
        <dbReference type="ARBA" id="ARBA00006434"/>
    </source>
</evidence>
<feature type="transmembrane region" description="Helical" evidence="12">
    <location>
        <begin position="237"/>
        <end position="256"/>
    </location>
</feature>
<feature type="transmembrane region" description="Helical" evidence="12">
    <location>
        <begin position="337"/>
        <end position="362"/>
    </location>
</feature>
<feature type="transmembrane region" description="Helical" evidence="12">
    <location>
        <begin position="6"/>
        <end position="30"/>
    </location>
</feature>
<keyword evidence="4" id="KW-1003">Cell membrane</keyword>
<feature type="transmembrane region" description="Helical" evidence="12">
    <location>
        <begin position="157"/>
        <end position="176"/>
    </location>
</feature>
<dbReference type="GO" id="GO:0015293">
    <property type="term" value="F:symporter activity"/>
    <property type="evidence" value="ECO:0007669"/>
    <property type="project" value="TreeGrafter"/>
</dbReference>
<feature type="transmembrane region" description="Helical" evidence="12">
    <location>
        <begin position="183"/>
        <end position="205"/>
    </location>
</feature>
<name>A0A131YUT5_RHIAP</name>
<protein>
    <submittedName>
        <fullName evidence="13">Sodium/solute symporter ixodes scapularis sodium/solute symporter</fullName>
    </submittedName>
</protein>
<comment type="subcellular location">
    <subcellularLocation>
        <location evidence="1">Cell membrane</location>
        <topology evidence="1">Multi-pass membrane protein</topology>
    </subcellularLocation>
</comment>
<keyword evidence="9 12" id="KW-0472">Membrane</keyword>
<dbReference type="InterPro" id="IPR051163">
    <property type="entry name" value="Sodium:Solute_Symporter_SSF"/>
</dbReference>
<evidence type="ECO:0000256" key="8">
    <source>
        <dbReference type="ARBA" id="ARBA00023065"/>
    </source>
</evidence>
<dbReference type="PROSITE" id="PS50283">
    <property type="entry name" value="NA_SOLUT_SYMP_3"/>
    <property type="match status" value="1"/>
</dbReference>
<feature type="transmembrane region" description="Helical" evidence="12">
    <location>
        <begin position="437"/>
        <end position="458"/>
    </location>
</feature>
<evidence type="ECO:0000256" key="9">
    <source>
        <dbReference type="ARBA" id="ARBA00023136"/>
    </source>
</evidence>
<keyword evidence="6 12" id="KW-1133">Transmembrane helix</keyword>
<sequence length="580" mass="63370">MAAPHFVALDYVVLMSFLALSAGIGIVVAWRDRRTKSNKHFLTGNRQLHWLPVSLSMMASYLSSIGILGQPSEVFLRGSMLWTSAISATVSITVAAFVFLPMYYKMDITSINEYLEKRFMSTAVRNIASVVFIMSTLLYMGVVLYGPALALGSVTGIPVWSSILLNGVVCTFYTAIGGIKAVIWTDVVQMVLMFAGYIMVIASGLKHLGGFGNMWQIASDGGRVIYTNLSTNMYDTYTTWNVLLGYTVIWMVTYCASQTQVQRYSSMKSLERARRALLLNIPGVAGNLFLSVLSGLTIYAVYGDCDPRLTGDISKADQLMPYAVQDMLRDYPGLSGLLVSAVLSGSLSTLSSGYNALAAVTWDDFVRPRVSISEGAALRLTKLMAAGYGLLSISIAFLVGSMESIIHAASSLVGALSGPLLAIFTLGIFFPCCRKKGAITGCLAALATSWWLSLGSIMHPREADDLPTSTAGCADFNQTITAGSFDPRPIPSGIYRFYHISFIWIGTVGFTTNMVVSLVISLIFERNEKEEVNPKYICPFVRRYMSNYVQKSTEHVRKEPLPTTTGASPMELKRLMPENQ</sequence>
<feature type="transmembrane region" description="Helical" evidence="12">
    <location>
        <begin position="81"/>
        <end position="104"/>
    </location>
</feature>
<dbReference type="AlphaFoldDB" id="A0A131YUT5"/>
<evidence type="ECO:0000256" key="6">
    <source>
        <dbReference type="ARBA" id="ARBA00022989"/>
    </source>
</evidence>
<reference evidence="13" key="1">
    <citation type="journal article" date="2016" name="Ticks Tick Borne Dis.">
        <title>De novo assembly and annotation of the salivary gland transcriptome of Rhipicephalus appendiculatus male and female ticks during blood feeding.</title>
        <authorList>
            <person name="de Castro M.H."/>
            <person name="de Klerk D."/>
            <person name="Pienaar R."/>
            <person name="Latif A.A."/>
            <person name="Rees D.J."/>
            <person name="Mans B.J."/>
        </authorList>
    </citation>
    <scope>NUCLEOTIDE SEQUENCE</scope>
    <source>
        <tissue evidence="13">Salivary glands</tissue>
    </source>
</reference>
<keyword evidence="7" id="KW-0915">Sodium</keyword>
<keyword evidence="3" id="KW-0813">Transport</keyword>
<dbReference type="InterPro" id="IPR038377">
    <property type="entry name" value="Na/Glc_symporter_sf"/>
</dbReference>
<dbReference type="EMBL" id="GEDV01005564">
    <property type="protein sequence ID" value="JAP82993.1"/>
    <property type="molecule type" value="Transcribed_RNA"/>
</dbReference>
<feature type="transmembrane region" description="Helical" evidence="12">
    <location>
        <begin position="497"/>
        <end position="524"/>
    </location>
</feature>
<keyword evidence="8" id="KW-0406">Ion transport</keyword>
<feature type="transmembrane region" description="Helical" evidence="12">
    <location>
        <begin position="50"/>
        <end position="69"/>
    </location>
</feature>
<keyword evidence="5 12" id="KW-0812">Transmembrane</keyword>
<dbReference type="PANTHER" id="PTHR42985:SF40">
    <property type="entry name" value="LD47995P-RELATED"/>
    <property type="match status" value="1"/>
</dbReference>
<keyword evidence="10" id="KW-0739">Sodium transport</keyword>
<evidence type="ECO:0000256" key="5">
    <source>
        <dbReference type="ARBA" id="ARBA00022692"/>
    </source>
</evidence>
<evidence type="ECO:0000313" key="13">
    <source>
        <dbReference type="EMBL" id="JAP82993.1"/>
    </source>
</evidence>
<dbReference type="CDD" id="cd11492">
    <property type="entry name" value="SLC5sbd_NIS-SMVT"/>
    <property type="match status" value="1"/>
</dbReference>
<feature type="transmembrane region" description="Helical" evidence="12">
    <location>
        <begin position="383"/>
        <end position="402"/>
    </location>
</feature>
<accession>A0A131YUT5</accession>
<evidence type="ECO:0000256" key="7">
    <source>
        <dbReference type="ARBA" id="ARBA00023053"/>
    </source>
</evidence>
<evidence type="ECO:0000256" key="4">
    <source>
        <dbReference type="ARBA" id="ARBA00022475"/>
    </source>
</evidence>
<dbReference type="GO" id="GO:0006814">
    <property type="term" value="P:sodium ion transport"/>
    <property type="evidence" value="ECO:0007669"/>
    <property type="project" value="UniProtKB-KW"/>
</dbReference>
<evidence type="ECO:0000256" key="10">
    <source>
        <dbReference type="ARBA" id="ARBA00023201"/>
    </source>
</evidence>
<proteinExistence type="inferred from homology"/>
<dbReference type="Pfam" id="PF00474">
    <property type="entry name" value="SSF"/>
    <property type="match status" value="1"/>
</dbReference>
<dbReference type="InterPro" id="IPR001734">
    <property type="entry name" value="Na/solute_symporter"/>
</dbReference>
<comment type="similarity">
    <text evidence="2 11">Belongs to the sodium:solute symporter (SSF) (TC 2.A.21) family.</text>
</comment>
<organism evidence="13">
    <name type="scientific">Rhipicephalus appendiculatus</name>
    <name type="common">Brown ear tick</name>
    <dbReference type="NCBI Taxonomy" id="34631"/>
    <lineage>
        <taxon>Eukaryota</taxon>
        <taxon>Metazoa</taxon>
        <taxon>Ecdysozoa</taxon>
        <taxon>Arthropoda</taxon>
        <taxon>Chelicerata</taxon>
        <taxon>Arachnida</taxon>
        <taxon>Acari</taxon>
        <taxon>Parasitiformes</taxon>
        <taxon>Ixodida</taxon>
        <taxon>Ixodoidea</taxon>
        <taxon>Ixodidae</taxon>
        <taxon>Rhipicephalinae</taxon>
        <taxon>Rhipicephalus</taxon>
        <taxon>Rhipicephalus</taxon>
    </lineage>
</organism>
<dbReference type="Gene3D" id="1.20.1730.10">
    <property type="entry name" value="Sodium/glucose cotransporter"/>
    <property type="match status" value="1"/>
</dbReference>
<dbReference type="PANTHER" id="PTHR42985">
    <property type="entry name" value="SODIUM-COUPLED MONOCARBOXYLATE TRANSPORTER"/>
    <property type="match status" value="1"/>
</dbReference>
<evidence type="ECO:0000256" key="12">
    <source>
        <dbReference type="SAM" id="Phobius"/>
    </source>
</evidence>
<feature type="transmembrane region" description="Helical" evidence="12">
    <location>
        <begin position="124"/>
        <end position="145"/>
    </location>
</feature>
<dbReference type="NCBIfam" id="TIGR00813">
    <property type="entry name" value="sss"/>
    <property type="match status" value="1"/>
</dbReference>